<dbReference type="GO" id="GO:0016887">
    <property type="term" value="F:ATP hydrolysis activity"/>
    <property type="evidence" value="ECO:0007669"/>
    <property type="project" value="InterPro"/>
</dbReference>
<proteinExistence type="inferred from homology"/>
<keyword evidence="4 7" id="KW-0067">ATP-binding</keyword>
<comment type="similarity">
    <text evidence="1">Belongs to the ABC transporter superfamily.</text>
</comment>
<dbReference type="InterPro" id="IPR050319">
    <property type="entry name" value="ABC_transp_ATP-bind"/>
</dbReference>
<feature type="compositionally biased region" description="Low complexity" evidence="5">
    <location>
        <begin position="272"/>
        <end position="299"/>
    </location>
</feature>
<keyword evidence="3" id="KW-0547">Nucleotide-binding</keyword>
<dbReference type="EMBL" id="JANIID010000022">
    <property type="protein sequence ID" value="MCQ8772564.1"/>
    <property type="molecule type" value="Genomic_DNA"/>
</dbReference>
<dbReference type="PANTHER" id="PTHR43776:SF7">
    <property type="entry name" value="D,D-DIPEPTIDE TRANSPORT ATP-BINDING PROTEIN DDPF-RELATED"/>
    <property type="match status" value="1"/>
</dbReference>
<dbReference type="InterPro" id="IPR003439">
    <property type="entry name" value="ABC_transporter-like_ATP-bd"/>
</dbReference>
<dbReference type="InterPro" id="IPR017871">
    <property type="entry name" value="ABC_transporter-like_CS"/>
</dbReference>
<protein>
    <submittedName>
        <fullName evidence="7">Dipeptide ABC transporter ATP-binding protein</fullName>
    </submittedName>
</protein>
<dbReference type="PROSITE" id="PS00211">
    <property type="entry name" value="ABC_TRANSPORTER_1"/>
    <property type="match status" value="2"/>
</dbReference>
<evidence type="ECO:0000313" key="8">
    <source>
        <dbReference type="Proteomes" id="UP001142374"/>
    </source>
</evidence>
<evidence type="ECO:0000256" key="4">
    <source>
        <dbReference type="ARBA" id="ARBA00022840"/>
    </source>
</evidence>
<evidence type="ECO:0000256" key="3">
    <source>
        <dbReference type="ARBA" id="ARBA00022741"/>
    </source>
</evidence>
<dbReference type="InterPro" id="IPR013563">
    <property type="entry name" value="Oligopep_ABC_C"/>
</dbReference>
<dbReference type="PROSITE" id="PS50893">
    <property type="entry name" value="ABC_TRANSPORTER_2"/>
    <property type="match status" value="2"/>
</dbReference>
<dbReference type="Pfam" id="PF00005">
    <property type="entry name" value="ABC_tran"/>
    <property type="match status" value="2"/>
</dbReference>
<evidence type="ECO:0000259" key="6">
    <source>
        <dbReference type="PROSITE" id="PS50893"/>
    </source>
</evidence>
<organism evidence="7 8">
    <name type="scientific">Streptomyces telluris</name>
    <dbReference type="NCBI Taxonomy" id="2720021"/>
    <lineage>
        <taxon>Bacteria</taxon>
        <taxon>Bacillati</taxon>
        <taxon>Actinomycetota</taxon>
        <taxon>Actinomycetes</taxon>
        <taxon>Kitasatosporales</taxon>
        <taxon>Streptomycetaceae</taxon>
        <taxon>Streptomyces</taxon>
    </lineage>
</organism>
<dbReference type="Gene3D" id="3.40.50.300">
    <property type="entry name" value="P-loop containing nucleotide triphosphate hydrolases"/>
    <property type="match status" value="2"/>
</dbReference>
<feature type="region of interest" description="Disordered" evidence="5">
    <location>
        <begin position="259"/>
        <end position="358"/>
    </location>
</feature>
<feature type="domain" description="ABC transporter" evidence="6">
    <location>
        <begin position="7"/>
        <end position="257"/>
    </location>
</feature>
<keyword evidence="8" id="KW-1185">Reference proteome</keyword>
<keyword evidence="2" id="KW-0813">Transport</keyword>
<dbReference type="NCBIfam" id="NF007739">
    <property type="entry name" value="PRK10419.1"/>
    <property type="match status" value="2"/>
</dbReference>
<accession>A0A9X2LJR2</accession>
<dbReference type="PANTHER" id="PTHR43776">
    <property type="entry name" value="TRANSPORT ATP-BINDING PROTEIN"/>
    <property type="match status" value="1"/>
</dbReference>
<evidence type="ECO:0000256" key="5">
    <source>
        <dbReference type="SAM" id="MobiDB-lite"/>
    </source>
</evidence>
<evidence type="ECO:0000313" key="7">
    <source>
        <dbReference type="EMBL" id="MCQ8772564.1"/>
    </source>
</evidence>
<gene>
    <name evidence="7" type="ORF">NQU55_22735</name>
</gene>
<dbReference type="GO" id="GO:0055085">
    <property type="term" value="P:transmembrane transport"/>
    <property type="evidence" value="ECO:0007669"/>
    <property type="project" value="UniProtKB-ARBA"/>
</dbReference>
<dbReference type="FunFam" id="3.40.50.300:FF:000016">
    <property type="entry name" value="Oligopeptide ABC transporter ATP-binding component"/>
    <property type="match status" value="2"/>
</dbReference>
<dbReference type="SUPFAM" id="SSF52540">
    <property type="entry name" value="P-loop containing nucleoside triphosphate hydrolases"/>
    <property type="match status" value="2"/>
</dbReference>
<dbReference type="CDD" id="cd03257">
    <property type="entry name" value="ABC_NikE_OppD_transporters"/>
    <property type="match status" value="2"/>
</dbReference>
<comment type="caution">
    <text evidence="7">The sequence shown here is derived from an EMBL/GenBank/DDBJ whole genome shotgun (WGS) entry which is preliminary data.</text>
</comment>
<dbReference type="Pfam" id="PF08352">
    <property type="entry name" value="oligo_HPY"/>
    <property type="match status" value="2"/>
</dbReference>
<sequence length="634" mass="65397">MTPALSVRDLTVSFKGRGGTETTAVDGLSFDLERGEVLGLVGESGSGKSTVGLAAMGLHDPARTRVSGSVLVGGTEVVGAPESAVRALRGARIAMVFQDALAALSPFHTVGAQLAEAYRVHAPAGAGRRADAKEKALAGLERVGIPAARARDYPHQFSGGMRQRVMIAMALVNSPDVLIADEPTTALDARVQRQVLGLLAELQEESGTAVLLVTHDVGVVAQTCDRMLVMRGGRGLEEGPTRKLLNDAAHPYTRALTGAAPTLNTVPGTRLPTVDDPAPAGAAVPTTATGRPTPASGGTEPVSAVAGKGAARSVGADAGQGPSAATASRSAVESGGAGPASATAGTGPAGHRRAAGRGASAVAAEGSALGEAGTAGPLAEVVDLRVEFGGRRGLRKGRGAVHAVRGVSLRIGAGETLGLVGESGSGKSTTARVLAGLQRPTSGDVRFDGRDISRAAADTRLRRELSRDVQLVFQDPYASLNPRRTVEEIVTTPLRVHTALGREERRARAAGLLEQVGLRAAHLGRYPHEFSGGQRQRIGIARALALRPRLVIADEPVSALDVSVQAQVLNLLMDLRDELGLSLLFVSHDLAVVRHFCDRVAVMRAGTVVESGPRDEVFGDPKAPYTRELLAATM</sequence>
<evidence type="ECO:0000256" key="2">
    <source>
        <dbReference type="ARBA" id="ARBA00022448"/>
    </source>
</evidence>
<reference evidence="7" key="1">
    <citation type="submission" date="2022-06" db="EMBL/GenBank/DDBJ databases">
        <title>WGS of actinobacteria.</title>
        <authorList>
            <person name="Thawai C."/>
        </authorList>
    </citation>
    <scope>NUCLEOTIDE SEQUENCE</scope>
    <source>
        <strain evidence="7">AA8</strain>
    </source>
</reference>
<dbReference type="GO" id="GO:0005524">
    <property type="term" value="F:ATP binding"/>
    <property type="evidence" value="ECO:0007669"/>
    <property type="project" value="UniProtKB-KW"/>
</dbReference>
<dbReference type="Proteomes" id="UP001142374">
    <property type="component" value="Unassembled WGS sequence"/>
</dbReference>
<feature type="domain" description="ABC transporter" evidence="6">
    <location>
        <begin position="384"/>
        <end position="630"/>
    </location>
</feature>
<name>A0A9X2LJR2_9ACTN</name>
<dbReference type="GO" id="GO:0015833">
    <property type="term" value="P:peptide transport"/>
    <property type="evidence" value="ECO:0007669"/>
    <property type="project" value="InterPro"/>
</dbReference>
<dbReference type="AlphaFoldDB" id="A0A9X2LJR2"/>
<dbReference type="NCBIfam" id="NF008453">
    <property type="entry name" value="PRK11308.1"/>
    <property type="match status" value="2"/>
</dbReference>
<dbReference type="InterPro" id="IPR027417">
    <property type="entry name" value="P-loop_NTPase"/>
</dbReference>
<dbReference type="SMART" id="SM00382">
    <property type="entry name" value="AAA"/>
    <property type="match status" value="2"/>
</dbReference>
<dbReference type="InterPro" id="IPR003593">
    <property type="entry name" value="AAA+_ATPase"/>
</dbReference>
<dbReference type="RefSeq" id="WP_240976125.1">
    <property type="nucleotide sequence ID" value="NZ_JAATER010000016.1"/>
</dbReference>
<evidence type="ECO:0000256" key="1">
    <source>
        <dbReference type="ARBA" id="ARBA00005417"/>
    </source>
</evidence>